<organism evidence="2 3">
    <name type="scientific">Nicotiana attenuata</name>
    <name type="common">Coyote tobacco</name>
    <dbReference type="NCBI Taxonomy" id="49451"/>
    <lineage>
        <taxon>Eukaryota</taxon>
        <taxon>Viridiplantae</taxon>
        <taxon>Streptophyta</taxon>
        <taxon>Embryophyta</taxon>
        <taxon>Tracheophyta</taxon>
        <taxon>Spermatophyta</taxon>
        <taxon>Magnoliopsida</taxon>
        <taxon>eudicotyledons</taxon>
        <taxon>Gunneridae</taxon>
        <taxon>Pentapetalae</taxon>
        <taxon>asterids</taxon>
        <taxon>lamiids</taxon>
        <taxon>Solanales</taxon>
        <taxon>Solanaceae</taxon>
        <taxon>Nicotianoideae</taxon>
        <taxon>Nicotianeae</taxon>
        <taxon>Nicotiana</taxon>
    </lineage>
</organism>
<proteinExistence type="predicted"/>
<reference evidence="2" key="1">
    <citation type="submission" date="2016-11" db="EMBL/GenBank/DDBJ databases">
        <title>The genome of Nicotiana attenuata.</title>
        <authorList>
            <person name="Xu S."/>
            <person name="Brockmoeller T."/>
            <person name="Gaquerel E."/>
            <person name="Navarro A."/>
            <person name="Kuhl H."/>
            <person name="Gase K."/>
            <person name="Ling Z."/>
            <person name="Zhou W."/>
            <person name="Kreitzer C."/>
            <person name="Stanke M."/>
            <person name="Tang H."/>
            <person name="Lyons E."/>
            <person name="Pandey P."/>
            <person name="Pandey S.P."/>
            <person name="Timmermann B."/>
            <person name="Baldwin I.T."/>
        </authorList>
    </citation>
    <scope>NUCLEOTIDE SEQUENCE [LARGE SCALE GENOMIC DNA]</scope>
    <source>
        <strain evidence="2">UT</strain>
    </source>
</reference>
<comment type="caution">
    <text evidence="2">The sequence shown here is derived from an EMBL/GenBank/DDBJ whole genome shotgun (WGS) entry which is preliminary data.</text>
</comment>
<evidence type="ECO:0000256" key="1">
    <source>
        <dbReference type="SAM" id="MobiDB-lite"/>
    </source>
</evidence>
<dbReference type="Proteomes" id="UP000187609">
    <property type="component" value="Unassembled WGS sequence"/>
</dbReference>
<feature type="non-terminal residue" evidence="2">
    <location>
        <position position="198"/>
    </location>
</feature>
<protein>
    <submittedName>
        <fullName evidence="2">Uncharacterized protein</fullName>
    </submittedName>
</protein>
<feature type="region of interest" description="Disordered" evidence="1">
    <location>
        <begin position="168"/>
        <end position="198"/>
    </location>
</feature>
<sequence>MAENQSMIPSLVEKTLEKTLDSSVSEKPFLTIHVSTITGEDTSNPDSHAPSSSTLSELSLTQNVENSENPNFDNPSSLSPEILTAQSKGEEQGKILQTIEVSKVSNDQSTVVPTSVSMVTMESLPKEAAKNILVISADGIMYEVISGVSESQRNATKWSVEEGAVLLFENSAPAETTRTPPEGPDPSLEETGQGSSSQ</sequence>
<dbReference type="EMBL" id="MJEQ01037185">
    <property type="protein sequence ID" value="OIT04597.1"/>
    <property type="molecule type" value="Genomic_DNA"/>
</dbReference>
<gene>
    <name evidence="2" type="ORF">A4A49_65381</name>
</gene>
<feature type="region of interest" description="Disordered" evidence="1">
    <location>
        <begin position="36"/>
        <end position="80"/>
    </location>
</feature>
<keyword evidence="3" id="KW-1185">Reference proteome</keyword>
<evidence type="ECO:0000313" key="3">
    <source>
        <dbReference type="Proteomes" id="UP000187609"/>
    </source>
</evidence>
<accession>A0A1J6IHP5</accession>
<name>A0A1J6IHP5_NICAT</name>
<evidence type="ECO:0000313" key="2">
    <source>
        <dbReference type="EMBL" id="OIT04597.1"/>
    </source>
</evidence>
<feature type="compositionally biased region" description="Low complexity" evidence="1">
    <location>
        <begin position="51"/>
        <end position="61"/>
    </location>
</feature>
<feature type="compositionally biased region" description="Polar residues" evidence="1">
    <location>
        <begin position="62"/>
        <end position="80"/>
    </location>
</feature>
<dbReference type="AlphaFoldDB" id="A0A1J6IHP5"/>
<feature type="compositionally biased region" description="Polar residues" evidence="1">
    <location>
        <begin position="36"/>
        <end position="50"/>
    </location>
</feature>
<dbReference type="Gramene" id="OIT04597">
    <property type="protein sequence ID" value="OIT04597"/>
    <property type="gene ID" value="A4A49_65381"/>
</dbReference>